<organism evidence="2 3">
    <name type="scientific">Hydnum rufescens UP504</name>
    <dbReference type="NCBI Taxonomy" id="1448309"/>
    <lineage>
        <taxon>Eukaryota</taxon>
        <taxon>Fungi</taxon>
        <taxon>Dikarya</taxon>
        <taxon>Basidiomycota</taxon>
        <taxon>Agaricomycotina</taxon>
        <taxon>Agaricomycetes</taxon>
        <taxon>Cantharellales</taxon>
        <taxon>Hydnaceae</taxon>
        <taxon>Hydnum</taxon>
    </lineage>
</organism>
<dbReference type="Proteomes" id="UP000886523">
    <property type="component" value="Unassembled WGS sequence"/>
</dbReference>
<dbReference type="EMBL" id="MU129000">
    <property type="protein sequence ID" value="KAF9511410.1"/>
    <property type="molecule type" value="Genomic_DNA"/>
</dbReference>
<evidence type="ECO:0000313" key="3">
    <source>
        <dbReference type="Proteomes" id="UP000886523"/>
    </source>
</evidence>
<accession>A0A9P6AU01</accession>
<feature type="compositionally biased region" description="Polar residues" evidence="1">
    <location>
        <begin position="116"/>
        <end position="141"/>
    </location>
</feature>
<name>A0A9P6AU01_9AGAM</name>
<comment type="caution">
    <text evidence="2">The sequence shown here is derived from an EMBL/GenBank/DDBJ whole genome shotgun (WGS) entry which is preliminary data.</text>
</comment>
<gene>
    <name evidence="2" type="ORF">BS47DRAFT_1363793</name>
</gene>
<proteinExistence type="predicted"/>
<sequence>MPIYGPTANPLTLPPQLELRKDPGWPNPTQWSLSILATLLGPKYTGPWASGKLSYNGNGSSLPGTRGGAGSAVGLSTEDRSWEYGDREPTVAHSHTGRCGNHTTAGTFPVGPPSQPSSHHATQTGTIQPGSPPNMDSQCAPTPTHGDMPKKRCSRANIKIASLNMRGGGPNMIQEKWYHINQLLHDGKLGY</sequence>
<protein>
    <submittedName>
        <fullName evidence="2">Uncharacterized protein</fullName>
    </submittedName>
</protein>
<evidence type="ECO:0000313" key="2">
    <source>
        <dbReference type="EMBL" id="KAF9511410.1"/>
    </source>
</evidence>
<dbReference type="AlphaFoldDB" id="A0A9P6AU01"/>
<evidence type="ECO:0000256" key="1">
    <source>
        <dbReference type="SAM" id="MobiDB-lite"/>
    </source>
</evidence>
<keyword evidence="3" id="KW-1185">Reference proteome</keyword>
<feature type="region of interest" description="Disordered" evidence="1">
    <location>
        <begin position="91"/>
        <end position="151"/>
    </location>
</feature>
<reference evidence="2" key="1">
    <citation type="journal article" date="2020" name="Nat. Commun.">
        <title>Large-scale genome sequencing of mycorrhizal fungi provides insights into the early evolution of symbiotic traits.</title>
        <authorList>
            <person name="Miyauchi S."/>
            <person name="Kiss E."/>
            <person name="Kuo A."/>
            <person name="Drula E."/>
            <person name="Kohler A."/>
            <person name="Sanchez-Garcia M."/>
            <person name="Morin E."/>
            <person name="Andreopoulos B."/>
            <person name="Barry K.W."/>
            <person name="Bonito G."/>
            <person name="Buee M."/>
            <person name="Carver A."/>
            <person name="Chen C."/>
            <person name="Cichocki N."/>
            <person name="Clum A."/>
            <person name="Culley D."/>
            <person name="Crous P.W."/>
            <person name="Fauchery L."/>
            <person name="Girlanda M."/>
            <person name="Hayes R.D."/>
            <person name="Keri Z."/>
            <person name="LaButti K."/>
            <person name="Lipzen A."/>
            <person name="Lombard V."/>
            <person name="Magnuson J."/>
            <person name="Maillard F."/>
            <person name="Murat C."/>
            <person name="Nolan M."/>
            <person name="Ohm R.A."/>
            <person name="Pangilinan J."/>
            <person name="Pereira M.F."/>
            <person name="Perotto S."/>
            <person name="Peter M."/>
            <person name="Pfister S."/>
            <person name="Riley R."/>
            <person name="Sitrit Y."/>
            <person name="Stielow J.B."/>
            <person name="Szollosi G."/>
            <person name="Zifcakova L."/>
            <person name="Stursova M."/>
            <person name="Spatafora J.W."/>
            <person name="Tedersoo L."/>
            <person name="Vaario L.M."/>
            <person name="Yamada A."/>
            <person name="Yan M."/>
            <person name="Wang P."/>
            <person name="Xu J."/>
            <person name="Bruns T."/>
            <person name="Baldrian P."/>
            <person name="Vilgalys R."/>
            <person name="Dunand C."/>
            <person name="Henrissat B."/>
            <person name="Grigoriev I.V."/>
            <person name="Hibbett D."/>
            <person name="Nagy L.G."/>
            <person name="Martin F.M."/>
        </authorList>
    </citation>
    <scope>NUCLEOTIDE SEQUENCE</scope>
    <source>
        <strain evidence="2">UP504</strain>
    </source>
</reference>